<dbReference type="PROSITE" id="PS50089">
    <property type="entry name" value="ZF_RING_2"/>
    <property type="match status" value="1"/>
</dbReference>
<keyword evidence="1" id="KW-0479">Metal-binding</keyword>
<keyword evidence="4" id="KW-0378">Hydrolase</keyword>
<comment type="caution">
    <text evidence="11">The sequence shown here is derived from an EMBL/GenBank/DDBJ whole genome shotgun (WGS) entry which is preliminary data.</text>
</comment>
<reference evidence="11 12" key="1">
    <citation type="journal article" date="2011" name="J. Gen. Appl. Microbiol.">
        <title>Draft genome sequencing of the enigmatic basidiomycete Mixia osmundae.</title>
        <authorList>
            <person name="Nishida H."/>
            <person name="Nagatsuka Y."/>
            <person name="Sugiyama J."/>
        </authorList>
    </citation>
    <scope>NUCLEOTIDE SEQUENCE [LARGE SCALE GENOMIC DNA]</scope>
    <source>
        <strain evidence="12">CBS 9802 / IAM 14324 / JCM 22182 / KY 12970</strain>
    </source>
</reference>
<dbReference type="Gene3D" id="3.40.50.10810">
    <property type="entry name" value="Tandem AAA-ATPase domain"/>
    <property type="match status" value="1"/>
</dbReference>
<dbReference type="eggNOG" id="KOG0298">
    <property type="taxonomic scope" value="Eukaryota"/>
</dbReference>
<dbReference type="GO" id="GO:0016787">
    <property type="term" value="F:hydrolase activity"/>
    <property type="evidence" value="ECO:0007669"/>
    <property type="project" value="UniProtKB-KW"/>
</dbReference>
<dbReference type="InterPro" id="IPR052583">
    <property type="entry name" value="ATP-helicase/E3_Ub-Ligase"/>
</dbReference>
<evidence type="ECO:0008006" key="13">
    <source>
        <dbReference type="Google" id="ProtNLM"/>
    </source>
</evidence>
<dbReference type="Gene3D" id="3.40.50.300">
    <property type="entry name" value="P-loop containing nucleotide triphosphate hydrolases"/>
    <property type="match status" value="1"/>
</dbReference>
<evidence type="ECO:0000313" key="11">
    <source>
        <dbReference type="EMBL" id="GAA97255.1"/>
    </source>
</evidence>
<evidence type="ECO:0000256" key="8">
    <source>
        <dbReference type="SAM" id="MobiDB-lite"/>
    </source>
</evidence>
<dbReference type="InterPro" id="IPR038718">
    <property type="entry name" value="SNF2-like_sf"/>
</dbReference>
<dbReference type="InterPro" id="IPR001650">
    <property type="entry name" value="Helicase_C-like"/>
</dbReference>
<feature type="region of interest" description="Disordered" evidence="8">
    <location>
        <begin position="1"/>
        <end position="29"/>
    </location>
</feature>
<dbReference type="GO" id="GO:0006974">
    <property type="term" value="P:DNA damage response"/>
    <property type="evidence" value="ECO:0007669"/>
    <property type="project" value="TreeGrafter"/>
</dbReference>
<dbReference type="PANTHER" id="PTHR45865:SF1">
    <property type="entry name" value="E3 UBIQUITIN-PROTEIN LIGASE SHPRH"/>
    <property type="match status" value="1"/>
</dbReference>
<feature type="region of interest" description="Disordered" evidence="8">
    <location>
        <begin position="79"/>
        <end position="105"/>
    </location>
</feature>
<dbReference type="PANTHER" id="PTHR45865">
    <property type="entry name" value="E3 UBIQUITIN-PROTEIN LIGASE SHPRH FAMILY MEMBER"/>
    <property type="match status" value="1"/>
</dbReference>
<organism evidence="11 12">
    <name type="scientific">Mixia osmundae (strain CBS 9802 / IAM 14324 / JCM 22182 / KY 12970)</name>
    <dbReference type="NCBI Taxonomy" id="764103"/>
    <lineage>
        <taxon>Eukaryota</taxon>
        <taxon>Fungi</taxon>
        <taxon>Dikarya</taxon>
        <taxon>Basidiomycota</taxon>
        <taxon>Pucciniomycotina</taxon>
        <taxon>Mixiomycetes</taxon>
        <taxon>Mixiales</taxon>
        <taxon>Mixiaceae</taxon>
        <taxon>Mixia</taxon>
    </lineage>
</organism>
<dbReference type="GO" id="GO:0005524">
    <property type="term" value="F:ATP binding"/>
    <property type="evidence" value="ECO:0007669"/>
    <property type="project" value="InterPro"/>
</dbReference>
<accession>G7E374</accession>
<dbReference type="InterPro" id="IPR014001">
    <property type="entry name" value="Helicase_ATP-bd"/>
</dbReference>
<dbReference type="STRING" id="764103.G7E374"/>
<dbReference type="Pfam" id="PF26021">
    <property type="entry name" value="Ferritin_C144_05"/>
    <property type="match status" value="1"/>
</dbReference>
<reference evidence="11 12" key="2">
    <citation type="journal article" date="2012" name="Open Biol.">
        <title>Characteristics of nucleosomes and linker DNA regions on the genome of the basidiomycete Mixia osmundae revealed by mono- and dinucleosome mapping.</title>
        <authorList>
            <person name="Nishida H."/>
            <person name="Kondo S."/>
            <person name="Matsumoto T."/>
            <person name="Suzuki Y."/>
            <person name="Yoshikawa H."/>
            <person name="Taylor T.D."/>
            <person name="Sugiyama J."/>
        </authorList>
    </citation>
    <scope>NUCLEOTIDE SEQUENCE [LARGE SCALE GENOMIC DNA]</scope>
    <source>
        <strain evidence="12">CBS 9802 / IAM 14324 / JCM 22182 / KY 12970</strain>
    </source>
</reference>
<feature type="compositionally biased region" description="Basic and acidic residues" evidence="8">
    <location>
        <begin position="856"/>
        <end position="876"/>
    </location>
</feature>
<evidence type="ECO:0000256" key="3">
    <source>
        <dbReference type="ARBA" id="ARBA00022771"/>
    </source>
</evidence>
<dbReference type="SMART" id="SM00490">
    <property type="entry name" value="HELICc"/>
    <property type="match status" value="1"/>
</dbReference>
<dbReference type="InterPro" id="IPR059033">
    <property type="entry name" value="C144_05_dom"/>
</dbReference>
<evidence type="ECO:0000256" key="6">
    <source>
        <dbReference type="ARBA" id="ARBA00022840"/>
    </source>
</evidence>
<evidence type="ECO:0000259" key="9">
    <source>
        <dbReference type="PROSITE" id="PS50089"/>
    </source>
</evidence>
<dbReference type="OrthoDB" id="5330228at2759"/>
<feature type="region of interest" description="Disordered" evidence="8">
    <location>
        <begin position="835"/>
        <end position="876"/>
    </location>
</feature>
<dbReference type="FunCoup" id="G7E374">
    <property type="interactions" value="376"/>
</dbReference>
<sequence>MATFAGPDGRPVWRETSSEDAHTVRLGSSGSGEKALFALRGLIQLVKAPAKTGEALSSAKRNALSGLDGSVKRIKLEHGQNDKASHVASTSAMPMVNGDSSPVAEDRKPEQAAFSIPVIKDSMLLQLETPKDAAADSLCSELSVALHWPQGYSKSFPVELEPPPAGGIRIFTDVPEQGRTLLTELRLRQGPKMGKARIPSWQLAAVILQAKGAVTVDATAQFVPSRADADKSRLPALKLDMTVSLLPSFFHPKDELSLERKALQAALFTEADLQLANLKDVRMRQQVAYTGEEDTEFLYNCLPPAPIDVIATYSRAPSSLRKGKERGDADSALDVLAPVELICKLLPFQSRSVRWLLHREGKQIVGKDSSSMADVPDHVQTELRRALTWTKIGRIDLPDKPPLDVWLDQLTGQFSSVDPAKPEDRSVRGRTVLADYMGCGKTVEILALILLNQDRSRSHLPSYRNDDLDTDIVPIRTTLIICPATILQQWADEIEKHAPSVRVLIYKDDCLGKHTPQSVDKNFDIVICSFTTLKSMIHYARKPRRMPTRRCADEKTGEATRKTYDRPLFVEAEFFRVIMDEVQLNGTATASAEMCSYIHRVHAHAVSGTPVGESLRDLRSVYAFLKLPWLSQEAPFEDLLRPRNASLLARITNKLGVRVTRADVAAEFALPAQLRQIVPVTLSMVEQYHRDATYAQACNELGLDRAEGPQPGWRPSLALMGKWLDTLRRLNCHPEMGDDNRRAVNRGANVTELKTLSQVLEAFEAQAAQGRYTDTIRLHKQRFIRARLISYDNEDCECLEKALALYHSTIDDVVAEKALVEADLVKVESELKEVESRRGSTVERSPGPEAPGATTQERRQAKRETDLERSLRRRKTDLSGHRSRVFALLHPLHHATASIYFMLGKPELETEHYDKAAEFEREILEPHLTAVDVAISQLVSISKSADLSIDDFEVLPTGEKPGLLTSEHWDLAETAIDAANGLAELIWDWRCQIIKMVSQSVELADQEDIETAYATTENNQHLILVWLDILSMTMFDWRNTLEVPSKGEASAAINVSVVGQVKTDAATKHIENELFAADRRAQAARKEDAGSIMQTPIVRKPFVAKSDNIGEKLLEKLSHQSCEAMPASVVSLRVIIKDLKRLLDSDPPAAEKKIIATEHKRLRAEVTKKNKLYDKLREEYRAINNVMRARQLYYKALVDLSDETAILPDEQRSPGFISANVALSDKLIVDLTQSIAVHQARVRYIHAIGAGEEDDEPDQSCQICMDVPQGRAVLTSCGHVYCATCWKLWAQHSSIVTCPCCRKTLGAGATTQFSTSPKKTKPKTQLDAAIDAMKAQPLHAASVADIDQTVQELNRSSSLTEFGLNVLSTEEYAELTEMQINGETLSSKLDLVVKIASWHADRHEKVVIFSAWKVAIDVLATALRANRIGSMRLDGRSNKDKINAAAAFGTDPHVTCFLLHAKSAAAGLTLTAASAVLLVEPLTSPAIELQAVSRVHRMGQEKETRCYQLFCKDTVDERIAAVVAQKGRSLFYVDAPITAAAEAANLTDDVDEDELARMLFDKREIAGLQKALLSDVMHQSQEESMDLDDISQVMLRTPTQDA</sequence>
<dbReference type="HOGENOM" id="CLU_236692_0_0_1"/>
<dbReference type="SMART" id="SM00184">
    <property type="entry name" value="RING"/>
    <property type="match status" value="1"/>
</dbReference>
<name>G7E374_MIXOS</name>
<keyword evidence="12" id="KW-1185">Reference proteome</keyword>
<evidence type="ECO:0000256" key="4">
    <source>
        <dbReference type="ARBA" id="ARBA00022801"/>
    </source>
</evidence>
<dbReference type="InterPro" id="IPR049730">
    <property type="entry name" value="SNF2/RAD54-like_C"/>
</dbReference>
<dbReference type="GO" id="GO:0000209">
    <property type="term" value="P:protein polyubiquitination"/>
    <property type="evidence" value="ECO:0007669"/>
    <property type="project" value="TreeGrafter"/>
</dbReference>
<feature type="compositionally biased region" description="Basic and acidic residues" evidence="8">
    <location>
        <begin position="11"/>
        <end position="23"/>
    </location>
</feature>
<feature type="domain" description="Helicase C-terminal" evidence="10">
    <location>
        <begin position="1387"/>
        <end position="1543"/>
    </location>
</feature>
<evidence type="ECO:0000313" key="12">
    <source>
        <dbReference type="Proteomes" id="UP000009131"/>
    </source>
</evidence>
<keyword evidence="5" id="KW-0862">Zinc</keyword>
<dbReference type="SUPFAM" id="SSF52540">
    <property type="entry name" value="P-loop containing nucleoside triphosphate hydrolases"/>
    <property type="match status" value="2"/>
</dbReference>
<dbReference type="Pfam" id="PF13445">
    <property type="entry name" value="zf-RING_UBOX"/>
    <property type="match status" value="1"/>
</dbReference>
<dbReference type="InterPro" id="IPR000330">
    <property type="entry name" value="SNF2_N"/>
</dbReference>
<dbReference type="GO" id="GO:0005634">
    <property type="term" value="C:nucleus"/>
    <property type="evidence" value="ECO:0007669"/>
    <property type="project" value="TreeGrafter"/>
</dbReference>
<evidence type="ECO:0000256" key="2">
    <source>
        <dbReference type="ARBA" id="ARBA00022741"/>
    </source>
</evidence>
<dbReference type="PROSITE" id="PS51194">
    <property type="entry name" value="HELICASE_CTER"/>
    <property type="match status" value="1"/>
</dbReference>
<keyword evidence="2" id="KW-0547">Nucleotide-binding</keyword>
<proteinExistence type="predicted"/>
<gene>
    <name evidence="11" type="primary">Mo03932</name>
    <name evidence="11" type="ORF">E5Q_03932</name>
</gene>
<keyword evidence="3 7" id="KW-0863">Zinc-finger</keyword>
<dbReference type="GO" id="GO:0061630">
    <property type="term" value="F:ubiquitin protein ligase activity"/>
    <property type="evidence" value="ECO:0007669"/>
    <property type="project" value="TreeGrafter"/>
</dbReference>
<dbReference type="SMART" id="SM00487">
    <property type="entry name" value="DEXDc"/>
    <property type="match status" value="1"/>
</dbReference>
<evidence type="ECO:0000256" key="7">
    <source>
        <dbReference type="PROSITE-ProRule" id="PRU00175"/>
    </source>
</evidence>
<feature type="domain" description="RING-type" evidence="9">
    <location>
        <begin position="1261"/>
        <end position="1302"/>
    </location>
</feature>
<evidence type="ECO:0000256" key="1">
    <source>
        <dbReference type="ARBA" id="ARBA00022723"/>
    </source>
</evidence>
<dbReference type="InterPro" id="IPR001841">
    <property type="entry name" value="Znf_RING"/>
</dbReference>
<evidence type="ECO:0000259" key="10">
    <source>
        <dbReference type="PROSITE" id="PS51194"/>
    </source>
</evidence>
<dbReference type="EMBL" id="BABT02000117">
    <property type="protein sequence ID" value="GAA97255.1"/>
    <property type="molecule type" value="Genomic_DNA"/>
</dbReference>
<dbReference type="SUPFAM" id="SSF57850">
    <property type="entry name" value="RING/U-box"/>
    <property type="match status" value="1"/>
</dbReference>
<dbReference type="InterPro" id="IPR027370">
    <property type="entry name" value="Znf-RING_euk"/>
</dbReference>
<evidence type="ECO:0000256" key="5">
    <source>
        <dbReference type="ARBA" id="ARBA00022833"/>
    </source>
</evidence>
<dbReference type="GO" id="GO:0008270">
    <property type="term" value="F:zinc ion binding"/>
    <property type="evidence" value="ECO:0007669"/>
    <property type="project" value="UniProtKB-KW"/>
</dbReference>
<dbReference type="InterPro" id="IPR027417">
    <property type="entry name" value="P-loop_NTPase"/>
</dbReference>
<protein>
    <recommendedName>
        <fullName evidence="13">RING-type domain-containing protein</fullName>
    </recommendedName>
</protein>
<dbReference type="Pfam" id="PF00271">
    <property type="entry name" value="Helicase_C"/>
    <property type="match status" value="1"/>
</dbReference>
<keyword evidence="6" id="KW-0067">ATP-binding</keyword>
<dbReference type="Proteomes" id="UP000009131">
    <property type="component" value="Unassembled WGS sequence"/>
</dbReference>
<dbReference type="CDD" id="cd16449">
    <property type="entry name" value="RING-HC"/>
    <property type="match status" value="1"/>
</dbReference>
<dbReference type="CDD" id="cd18793">
    <property type="entry name" value="SF2_C_SNF"/>
    <property type="match status" value="1"/>
</dbReference>
<dbReference type="InterPro" id="IPR013083">
    <property type="entry name" value="Znf_RING/FYVE/PHD"/>
</dbReference>
<dbReference type="Gene3D" id="3.30.40.10">
    <property type="entry name" value="Zinc/RING finger domain, C3HC4 (zinc finger)"/>
    <property type="match status" value="1"/>
</dbReference>
<dbReference type="InParanoid" id="G7E374"/>
<dbReference type="Pfam" id="PF00176">
    <property type="entry name" value="SNF2-rel_dom"/>
    <property type="match status" value="1"/>
</dbReference>